<evidence type="ECO:0000256" key="7">
    <source>
        <dbReference type="ARBA" id="ARBA00022833"/>
    </source>
</evidence>
<dbReference type="GO" id="GO:0046872">
    <property type="term" value="F:metal ion binding"/>
    <property type="evidence" value="ECO:0007669"/>
    <property type="project" value="UniProtKB-KW"/>
</dbReference>
<dbReference type="GO" id="GO:0019843">
    <property type="term" value="F:rRNA binding"/>
    <property type="evidence" value="ECO:0007669"/>
    <property type="project" value="UniProtKB-KW"/>
</dbReference>
<dbReference type="CDD" id="cd01854">
    <property type="entry name" value="YjeQ_EngC"/>
    <property type="match status" value="1"/>
</dbReference>
<evidence type="ECO:0000256" key="3">
    <source>
        <dbReference type="ARBA" id="ARBA00022723"/>
    </source>
</evidence>
<dbReference type="InterPro" id="IPR027417">
    <property type="entry name" value="P-loop_NTPase"/>
</dbReference>
<keyword evidence="3" id="KW-0479">Metal-binding</keyword>
<dbReference type="InterPro" id="IPR004881">
    <property type="entry name" value="Ribosome_biogen_GTPase_RsgA"/>
</dbReference>
<keyword evidence="2" id="KW-0690">Ribosome biogenesis</keyword>
<evidence type="ECO:0000313" key="12">
    <source>
        <dbReference type="EMBL" id="SVA15653.1"/>
    </source>
</evidence>
<evidence type="ECO:0000256" key="9">
    <source>
        <dbReference type="ARBA" id="ARBA00023134"/>
    </source>
</evidence>
<dbReference type="PANTHER" id="PTHR32120:SF10">
    <property type="entry name" value="SMALL RIBOSOMAL SUBUNIT BIOGENESIS GTPASE RSGA"/>
    <property type="match status" value="1"/>
</dbReference>
<keyword evidence="1" id="KW-0963">Cytoplasm</keyword>
<accession>A0A381TNN0</accession>
<evidence type="ECO:0000259" key="11">
    <source>
        <dbReference type="PROSITE" id="PS51721"/>
    </source>
</evidence>
<dbReference type="GO" id="GO:0005525">
    <property type="term" value="F:GTP binding"/>
    <property type="evidence" value="ECO:0007669"/>
    <property type="project" value="UniProtKB-KW"/>
</dbReference>
<gene>
    <name evidence="12" type="ORF">METZ01_LOCUS68507</name>
</gene>
<dbReference type="NCBIfam" id="TIGR00157">
    <property type="entry name" value="ribosome small subunit-dependent GTPase A"/>
    <property type="match status" value="1"/>
</dbReference>
<protein>
    <recommendedName>
        <fullName evidence="13">Small ribosomal subunit biogenesis GTPase RsgA</fullName>
    </recommendedName>
</protein>
<keyword evidence="6" id="KW-0378">Hydrolase</keyword>
<proteinExistence type="inferred from homology"/>
<keyword evidence="7" id="KW-0862">Zinc</keyword>
<name>A0A381TNN0_9ZZZZ</name>
<dbReference type="EMBL" id="UINC01004616">
    <property type="protein sequence ID" value="SVA15653.1"/>
    <property type="molecule type" value="Genomic_DNA"/>
</dbReference>
<evidence type="ECO:0000256" key="1">
    <source>
        <dbReference type="ARBA" id="ARBA00022490"/>
    </source>
</evidence>
<dbReference type="GO" id="GO:0003924">
    <property type="term" value="F:GTPase activity"/>
    <property type="evidence" value="ECO:0007669"/>
    <property type="project" value="InterPro"/>
</dbReference>
<keyword evidence="5" id="KW-0547">Nucleotide-binding</keyword>
<dbReference type="PROSITE" id="PS50936">
    <property type="entry name" value="ENGC_GTPASE"/>
    <property type="match status" value="1"/>
</dbReference>
<dbReference type="InterPro" id="IPR010914">
    <property type="entry name" value="RsgA_GTPase_dom"/>
</dbReference>
<keyword evidence="8" id="KW-0694">RNA-binding</keyword>
<evidence type="ECO:0000259" key="10">
    <source>
        <dbReference type="PROSITE" id="PS50936"/>
    </source>
</evidence>
<dbReference type="Pfam" id="PF03193">
    <property type="entry name" value="RsgA_GTPase"/>
    <property type="match status" value="1"/>
</dbReference>
<dbReference type="PANTHER" id="PTHR32120">
    <property type="entry name" value="SMALL RIBOSOMAL SUBUNIT BIOGENESIS GTPASE RSGA"/>
    <property type="match status" value="1"/>
</dbReference>
<feature type="domain" description="EngC GTPase" evidence="10">
    <location>
        <begin position="121"/>
        <end position="268"/>
    </location>
</feature>
<feature type="domain" description="CP-type G" evidence="11">
    <location>
        <begin position="115"/>
        <end position="270"/>
    </location>
</feature>
<evidence type="ECO:0000256" key="6">
    <source>
        <dbReference type="ARBA" id="ARBA00022801"/>
    </source>
</evidence>
<evidence type="ECO:0000256" key="8">
    <source>
        <dbReference type="ARBA" id="ARBA00022884"/>
    </source>
</evidence>
<evidence type="ECO:0000256" key="4">
    <source>
        <dbReference type="ARBA" id="ARBA00022730"/>
    </source>
</evidence>
<reference evidence="12" key="1">
    <citation type="submission" date="2018-05" db="EMBL/GenBank/DDBJ databases">
        <authorList>
            <person name="Lanie J.A."/>
            <person name="Ng W.-L."/>
            <person name="Kazmierczak K.M."/>
            <person name="Andrzejewski T.M."/>
            <person name="Davidsen T.M."/>
            <person name="Wayne K.J."/>
            <person name="Tettelin H."/>
            <person name="Glass J.I."/>
            <person name="Rusch D."/>
            <person name="Podicherti R."/>
            <person name="Tsui H.-C.T."/>
            <person name="Winkler M.E."/>
        </authorList>
    </citation>
    <scope>NUCLEOTIDE SEQUENCE</scope>
</reference>
<dbReference type="GO" id="GO:0042254">
    <property type="term" value="P:ribosome biogenesis"/>
    <property type="evidence" value="ECO:0007669"/>
    <property type="project" value="UniProtKB-KW"/>
</dbReference>
<dbReference type="HAMAP" id="MF_01820">
    <property type="entry name" value="GTPase_RsgA"/>
    <property type="match status" value="1"/>
</dbReference>
<evidence type="ECO:0008006" key="13">
    <source>
        <dbReference type="Google" id="ProtNLM"/>
    </source>
</evidence>
<dbReference type="InterPro" id="IPR030378">
    <property type="entry name" value="G_CP_dom"/>
</dbReference>
<keyword evidence="4" id="KW-0699">rRNA-binding</keyword>
<keyword evidence="9" id="KW-0342">GTP-binding</keyword>
<organism evidence="12">
    <name type="scientific">marine metagenome</name>
    <dbReference type="NCBI Taxonomy" id="408172"/>
    <lineage>
        <taxon>unclassified sequences</taxon>
        <taxon>metagenomes</taxon>
        <taxon>ecological metagenomes</taxon>
    </lineage>
</organism>
<dbReference type="PROSITE" id="PS51721">
    <property type="entry name" value="G_CP"/>
    <property type="match status" value="1"/>
</dbReference>
<dbReference type="AlphaFoldDB" id="A0A381TNN0"/>
<dbReference type="Gene3D" id="3.40.50.300">
    <property type="entry name" value="P-loop containing nucleotide triphosphate hydrolases"/>
    <property type="match status" value="1"/>
</dbReference>
<sequence length="370" mass="41171">MRPHVDSHSDLVNLGRLGWDADFAEQFLPHAGQGLTPARVAVAHNYLYQLLGAEGEVMAEVSGRHRHQSAGSAAIPVVGDWVAMRPHQTEQKATIEAVLPRRTSFSRRAPGEPTRRQLVAANIDVVFLVCGLDDDFNVPRIERYLVAIRESGSDAVIVLNKADACSDVETARASIVKIAPDIPTHVMSCVQDVGVDALEAHFAPGRTIALIGSSGVGKSTIINRLLGVDRQRTRAVRQRDGRGRHTTTQRELIVMPDGALLIDTPGMRELQLWDARESLNDTFDDIETLATACRFRDCAHDQEPNCAVRSAVVAGTLSPRRLQNYLQLKHEGTQLQQRRNELERAEEQRRVKPIYRTVRSMHRNRLTDKD</sequence>
<evidence type="ECO:0000256" key="2">
    <source>
        <dbReference type="ARBA" id="ARBA00022517"/>
    </source>
</evidence>
<evidence type="ECO:0000256" key="5">
    <source>
        <dbReference type="ARBA" id="ARBA00022741"/>
    </source>
</evidence>
<dbReference type="Gene3D" id="1.10.40.50">
    <property type="entry name" value="Probable gtpase engc, domain 3"/>
    <property type="match status" value="1"/>
</dbReference>
<dbReference type="SUPFAM" id="SSF52540">
    <property type="entry name" value="P-loop containing nucleoside triphosphate hydrolases"/>
    <property type="match status" value="1"/>
</dbReference>